<evidence type="ECO:0000313" key="2">
    <source>
        <dbReference type="Proteomes" id="UP000812287"/>
    </source>
</evidence>
<dbReference type="AlphaFoldDB" id="A0A9P7VM22"/>
<proteinExistence type="predicted"/>
<organism evidence="1 2">
    <name type="scientific">Guyanagaster necrorhizus</name>
    <dbReference type="NCBI Taxonomy" id="856835"/>
    <lineage>
        <taxon>Eukaryota</taxon>
        <taxon>Fungi</taxon>
        <taxon>Dikarya</taxon>
        <taxon>Basidiomycota</taxon>
        <taxon>Agaricomycotina</taxon>
        <taxon>Agaricomycetes</taxon>
        <taxon>Agaricomycetidae</taxon>
        <taxon>Agaricales</taxon>
        <taxon>Marasmiineae</taxon>
        <taxon>Physalacriaceae</taxon>
        <taxon>Guyanagaster</taxon>
    </lineage>
</organism>
<dbReference type="EMBL" id="MU250543">
    <property type="protein sequence ID" value="KAG7443701.1"/>
    <property type="molecule type" value="Genomic_DNA"/>
</dbReference>
<comment type="caution">
    <text evidence="1">The sequence shown here is derived from an EMBL/GenBank/DDBJ whole genome shotgun (WGS) entry which is preliminary data.</text>
</comment>
<dbReference type="RefSeq" id="XP_043037201.1">
    <property type="nucleotide sequence ID" value="XM_043184333.1"/>
</dbReference>
<name>A0A9P7VM22_9AGAR</name>
<accession>A0A9P7VM22</accession>
<evidence type="ECO:0000313" key="1">
    <source>
        <dbReference type="EMBL" id="KAG7443701.1"/>
    </source>
</evidence>
<protein>
    <submittedName>
        <fullName evidence="1">Uncharacterized protein</fullName>
    </submittedName>
</protein>
<sequence>MSMVADHVKGCALWTRTSYRPSTCLDDTVVDQIEGTIDQPFSSAICPQFACEIPWTLAQLLDWGYIKTSPTRYNCVYPRGGGNLFLMETEAVFPSQSDLRPHGQVNADKKLGAIGEIMEQALRLRTLLRELMYEPRRYIRYGRGAATRSDTMYDAVEFLPRFPEGMMDGIMDIIVHLGLGLKPETKNLSLPVASLSTGSVFTFFDVSSQIIVRLRLCARTTYTPCFRQPSYFGPVWPFDQITPVTL</sequence>
<dbReference type="GeneID" id="66106630"/>
<dbReference type="Proteomes" id="UP000812287">
    <property type="component" value="Unassembled WGS sequence"/>
</dbReference>
<reference evidence="1" key="1">
    <citation type="submission" date="2020-11" db="EMBL/GenBank/DDBJ databases">
        <title>Adaptations for nitrogen fixation in a non-lichenized fungal sporocarp promotes dispersal by wood-feeding termites.</title>
        <authorList>
            <consortium name="DOE Joint Genome Institute"/>
            <person name="Koch R.A."/>
            <person name="Yoon G."/>
            <person name="Arayal U."/>
            <person name="Lail K."/>
            <person name="Amirebrahimi M."/>
            <person name="Labutti K."/>
            <person name="Lipzen A."/>
            <person name="Riley R."/>
            <person name="Barry K."/>
            <person name="Henrissat B."/>
            <person name="Grigoriev I.V."/>
            <person name="Herr J.R."/>
            <person name="Aime M.C."/>
        </authorList>
    </citation>
    <scope>NUCLEOTIDE SEQUENCE</scope>
    <source>
        <strain evidence="1">MCA 3950</strain>
    </source>
</reference>
<gene>
    <name evidence="1" type="ORF">BT62DRAFT_921659</name>
</gene>
<keyword evidence="2" id="KW-1185">Reference proteome</keyword>